<name>A0A8C4L3F4_EQUAS</name>
<keyword evidence="23" id="KW-0007">Acetylation</keyword>
<feature type="binding site" evidence="35">
    <location>
        <position position="909"/>
    </location>
    <ligand>
        <name>Zn(2+)</name>
        <dbReference type="ChEBI" id="CHEBI:29105"/>
    </ligand>
</feature>
<dbReference type="GO" id="GO:0005525">
    <property type="term" value="F:GTP binding"/>
    <property type="evidence" value="ECO:0007669"/>
    <property type="project" value="Ensembl"/>
</dbReference>
<evidence type="ECO:0000256" key="26">
    <source>
        <dbReference type="ARBA" id="ARBA00023212"/>
    </source>
</evidence>
<evidence type="ECO:0000259" key="39">
    <source>
        <dbReference type="PROSITE" id="PS51789"/>
    </source>
</evidence>
<dbReference type="GO" id="GO:0032727">
    <property type="term" value="P:positive regulation of interferon-alpha production"/>
    <property type="evidence" value="ECO:0007669"/>
    <property type="project" value="Ensembl"/>
</dbReference>
<proteinExistence type="inferred from homology"/>
<dbReference type="GO" id="GO:0031625">
    <property type="term" value="F:ubiquitin protein ligase binding"/>
    <property type="evidence" value="ECO:0007669"/>
    <property type="project" value="Ensembl"/>
</dbReference>
<evidence type="ECO:0000256" key="36">
    <source>
        <dbReference type="SAM" id="MobiDB-lite"/>
    </source>
</evidence>
<dbReference type="FunFam" id="1.10.533.10:FF:000072">
    <property type="entry name" value="Probable ATP-dependent RNA helicase DDX58"/>
    <property type="match status" value="1"/>
</dbReference>
<dbReference type="Ensembl" id="ENSEAST00005006781.2">
    <property type="protein sequence ID" value="ENSEASP00005006198.2"/>
    <property type="gene ID" value="ENSEASG00005004589.2"/>
</dbReference>
<dbReference type="GO" id="GO:0003690">
    <property type="term" value="F:double-stranded DNA binding"/>
    <property type="evidence" value="ECO:0007669"/>
    <property type="project" value="Ensembl"/>
</dbReference>
<keyword evidence="22" id="KW-0965">Cell junction</keyword>
<dbReference type="GO" id="GO:0003724">
    <property type="term" value="F:RNA helicase activity"/>
    <property type="evidence" value="ECO:0007669"/>
    <property type="project" value="UniProtKB-EC"/>
</dbReference>
<dbReference type="GO" id="GO:0005923">
    <property type="term" value="C:bicellular tight junction"/>
    <property type="evidence" value="ECO:0007669"/>
    <property type="project" value="UniProtKB-SubCell"/>
</dbReference>
<keyword evidence="16" id="KW-0347">Helicase</keyword>
<evidence type="ECO:0000256" key="17">
    <source>
        <dbReference type="ARBA" id="ARBA00022833"/>
    </source>
</evidence>
<dbReference type="FunFam" id="1.20.1320.30:FF:000002">
    <property type="entry name" value="Probable ATP-dependent RNA helicase DDX58"/>
    <property type="match status" value="1"/>
</dbReference>
<feature type="domain" description="RLR CTR" evidence="39">
    <location>
        <begin position="892"/>
        <end position="1021"/>
    </location>
</feature>
<dbReference type="GO" id="GO:0032760">
    <property type="term" value="P:positive regulation of tumor necrosis factor production"/>
    <property type="evidence" value="ECO:0007669"/>
    <property type="project" value="Ensembl"/>
</dbReference>
<evidence type="ECO:0000256" key="1">
    <source>
        <dbReference type="ARBA" id="ARBA00004245"/>
    </source>
</evidence>
<evidence type="ECO:0000256" key="3">
    <source>
        <dbReference type="ARBA" id="ARBA00004632"/>
    </source>
</evidence>
<evidence type="ECO:0000256" key="29">
    <source>
        <dbReference type="ARBA" id="ARBA00072152"/>
    </source>
</evidence>
<evidence type="ECO:0000256" key="4">
    <source>
        <dbReference type="ARBA" id="ARBA00006866"/>
    </source>
</evidence>
<dbReference type="InterPro" id="IPR014001">
    <property type="entry name" value="Helicase_ATP-bd"/>
</dbReference>
<dbReference type="CDD" id="cd12090">
    <property type="entry name" value="MDA5_ID"/>
    <property type="match status" value="1"/>
</dbReference>
<dbReference type="FunFam" id="1.10.533.10:FF:000078">
    <property type="entry name" value="Probable ATP-dependent RNA helicase DDX58"/>
    <property type="match status" value="1"/>
</dbReference>
<dbReference type="Gene3D" id="1.20.1320.30">
    <property type="match status" value="1"/>
</dbReference>
<evidence type="ECO:0000256" key="16">
    <source>
        <dbReference type="ARBA" id="ARBA00022806"/>
    </source>
</evidence>
<keyword evidence="27" id="KW-0966">Cell projection</keyword>
<dbReference type="InterPro" id="IPR041204">
    <property type="entry name" value="RIG-I-like_C"/>
</dbReference>
<keyword evidence="13" id="KW-0677">Repeat</keyword>
<sequence length="1021" mass="115468">MKITKQFPGVLWGPSGPAPRRAGQRRPQRGGSGGEVGRGAAPAAPRLQFRFSLSGCGSPAAPPSARGFGKSLPDPVGFKGSGVRVRLGLAGRPAAVMTAEQRRNLHAFGDYVRKTLDPTHILSYMAPWFRDDMVQYVQAEKNNKGTMEAASLFLRYLLELQEEGWFRGFLDALDQAGYSGLYEAIESWDFQKIEKLEEHRALLRRLQPVFKTRVNPKDILPDISECLIDQECEEIIQVCSNKGLMAGAEKMVECLLRSDKENWPKTLKLALEKEESVFSELWTVEQGAKGVETKDLGDEEIETSEIQIFYKEEPEYQNLSQNSSPPSEVAPLKIRNYQLELALPAKEGKNTIICAPTGCGKTLVSLLICEHHLKKFPQGRKGKVVFFAIHLPLYDQQKSVFSQYFERRGYKVAGISGATSENVVVDQIVENNDIIILTPQILVNSLKDGTIPSLSVFTLMMFDECHNTSKHHPYNMIMFNYLDQKLGGSSDPLPQVVGLTASVGVGDAKNRDEAMEHICKLCASLDASVISTVKDNLQELTEVVYKPEKNFRKVESRTTDGFKCIISQLMRETESLAKSIFDELGAVTPENLSRFQNRDFGTQKYEQWIIAVQKACIVFQLPDKAEESRICKALYLYTSHLRKYNDALIISEHARMKDALDYLKDFFNNVRAAGFDETEQDLTRRFEEKLPELESVSMDPSNENPKLKDLCFILQEEYHLNPETRTILFVKTRALVDALKKWIEENPKLSFLKPGILTGRGKTTNNTGMTLPAQKCALDAFRTDGDNKILIATSVADEGIDIAQCNLVILYEYVGNVIKMIQTRGRGRAKGSKCFLLTSNADVIEKEKMNMYKEKMMNDSILSLQAWDEAIFKEKVCQIQIHEKSIRDSQGKAKPVLDKKNKKLLCRKCKAFACYTADIRVVEECHYTVVGNAFRECFVCRSHPTPKIFGSFEKKAKIYCAREDCSHDWGICVKYKTFEIPVIKIESFVVEDIATRVQTLYAKWRDFHFEKIPFDAAEMSK</sequence>
<feature type="region of interest" description="Disordered" evidence="36">
    <location>
        <begin position="1"/>
        <end position="41"/>
    </location>
</feature>
<dbReference type="GO" id="GO:1990904">
    <property type="term" value="C:ribonucleoprotein complex"/>
    <property type="evidence" value="ECO:0007669"/>
    <property type="project" value="Ensembl"/>
</dbReference>
<dbReference type="GO" id="GO:0060760">
    <property type="term" value="P:positive regulation of response to cytokine stimulus"/>
    <property type="evidence" value="ECO:0007669"/>
    <property type="project" value="Ensembl"/>
</dbReference>
<evidence type="ECO:0000256" key="7">
    <source>
        <dbReference type="ARBA" id="ARBA00022475"/>
    </source>
</evidence>
<dbReference type="GO" id="GO:0032587">
    <property type="term" value="C:ruffle membrane"/>
    <property type="evidence" value="ECO:0007669"/>
    <property type="project" value="UniProtKB-SubCell"/>
</dbReference>
<dbReference type="GO" id="GO:0003727">
    <property type="term" value="F:single-stranded RNA binding"/>
    <property type="evidence" value="ECO:0007669"/>
    <property type="project" value="Ensembl"/>
</dbReference>
<dbReference type="FunFam" id="3.40.50.300:FF:001291">
    <property type="entry name" value="Probable ATP-dependent RNA helicase DDX58"/>
    <property type="match status" value="1"/>
</dbReference>
<dbReference type="Pfam" id="PF18119">
    <property type="entry name" value="RIG-I_C"/>
    <property type="match status" value="1"/>
</dbReference>
<evidence type="ECO:0000256" key="6">
    <source>
        <dbReference type="ARBA" id="ARBA00022427"/>
    </source>
</evidence>
<dbReference type="GO" id="GO:0008270">
    <property type="term" value="F:zinc ion binding"/>
    <property type="evidence" value="ECO:0007669"/>
    <property type="project" value="UniProtKB-UniRule"/>
</dbReference>
<evidence type="ECO:0000256" key="14">
    <source>
        <dbReference type="ARBA" id="ARBA00022741"/>
    </source>
</evidence>
<dbReference type="Pfam" id="PF16739">
    <property type="entry name" value="CARD_2"/>
    <property type="match status" value="2"/>
</dbReference>
<keyword evidence="8" id="KW-0963">Cytoplasm</keyword>
<dbReference type="GO" id="GO:0032725">
    <property type="term" value="P:positive regulation of granulocyte macrophage colony-stimulating factor production"/>
    <property type="evidence" value="ECO:0007669"/>
    <property type="project" value="Ensembl"/>
</dbReference>
<evidence type="ECO:0000256" key="25">
    <source>
        <dbReference type="ARBA" id="ARBA00023136"/>
    </source>
</evidence>
<evidence type="ECO:0000256" key="35">
    <source>
        <dbReference type="PROSITE-ProRule" id="PRU01125"/>
    </source>
</evidence>
<dbReference type="InterPro" id="IPR031964">
    <property type="entry name" value="CARD_dom"/>
</dbReference>
<organism evidence="40 41">
    <name type="scientific">Equus asinus</name>
    <name type="common">Donkey</name>
    <name type="synonym">Equus africanus asinus</name>
    <dbReference type="NCBI Taxonomy" id="9793"/>
    <lineage>
        <taxon>Eukaryota</taxon>
        <taxon>Metazoa</taxon>
        <taxon>Chordata</taxon>
        <taxon>Craniata</taxon>
        <taxon>Vertebrata</taxon>
        <taxon>Euteleostomi</taxon>
        <taxon>Mammalia</taxon>
        <taxon>Eutheria</taxon>
        <taxon>Laurasiatheria</taxon>
        <taxon>Perissodactyla</taxon>
        <taxon>Equidae</taxon>
        <taxon>Equus</taxon>
    </lineage>
</organism>
<dbReference type="GO" id="GO:0039529">
    <property type="term" value="P:RIG-I signaling pathway"/>
    <property type="evidence" value="ECO:0007669"/>
    <property type="project" value="Ensembl"/>
</dbReference>
<feature type="binding site" evidence="35">
    <location>
        <position position="965"/>
    </location>
    <ligand>
        <name>Zn(2+)</name>
        <dbReference type="ChEBI" id="CHEBI:29105"/>
    </ligand>
</feature>
<dbReference type="Pfam" id="PF00271">
    <property type="entry name" value="Helicase_C"/>
    <property type="match status" value="1"/>
</dbReference>
<feature type="domain" description="Helicase C-terminal" evidence="38">
    <location>
        <begin position="706"/>
        <end position="872"/>
    </location>
</feature>
<dbReference type="GO" id="GO:0030334">
    <property type="term" value="P:regulation of cell migration"/>
    <property type="evidence" value="ECO:0007669"/>
    <property type="project" value="Ensembl"/>
</dbReference>
<evidence type="ECO:0000313" key="40">
    <source>
        <dbReference type="Ensembl" id="ENSEASP00005006198.2"/>
    </source>
</evidence>
<keyword evidence="12 35" id="KW-0479">Metal-binding</keyword>
<keyword evidence="6" id="KW-0796">Tight junction</keyword>
<dbReference type="CDD" id="cd18073">
    <property type="entry name" value="DEXHc_RIG-I_DDX58"/>
    <property type="match status" value="1"/>
</dbReference>
<dbReference type="GO" id="GO:0038187">
    <property type="term" value="F:pattern recognition receptor activity"/>
    <property type="evidence" value="ECO:0007669"/>
    <property type="project" value="Ensembl"/>
</dbReference>
<dbReference type="GO" id="GO:0002230">
    <property type="term" value="P:positive regulation of defense response to virus by host"/>
    <property type="evidence" value="ECO:0007669"/>
    <property type="project" value="Ensembl"/>
</dbReference>
<dbReference type="FunFam" id="3.40.50.300:FF:001233">
    <property type="entry name" value="Probable ATP-dependent RNA helicase DDX58"/>
    <property type="match status" value="1"/>
</dbReference>
<keyword evidence="9" id="KW-1017">Isopeptide bond</keyword>
<dbReference type="GeneTree" id="ENSGT00940000153173"/>
<gene>
    <name evidence="40" type="primary">RIGI</name>
</gene>
<evidence type="ECO:0000256" key="23">
    <source>
        <dbReference type="ARBA" id="ARBA00022990"/>
    </source>
</evidence>
<dbReference type="Gene3D" id="3.40.50.300">
    <property type="entry name" value="P-loop containing nucleotide triphosphate hydrolases"/>
    <property type="match status" value="2"/>
</dbReference>
<dbReference type="GO" id="GO:0042802">
    <property type="term" value="F:identical protein binding"/>
    <property type="evidence" value="ECO:0007669"/>
    <property type="project" value="Ensembl"/>
</dbReference>
<keyword evidence="41" id="KW-1185">Reference proteome</keyword>
<evidence type="ECO:0000313" key="41">
    <source>
        <dbReference type="Proteomes" id="UP000694387"/>
    </source>
</evidence>
<dbReference type="InterPro" id="IPR011029">
    <property type="entry name" value="DEATH-like_dom_sf"/>
</dbReference>
<dbReference type="Pfam" id="PF11648">
    <property type="entry name" value="RIG-I_C-RD"/>
    <property type="match status" value="1"/>
</dbReference>
<evidence type="ECO:0000256" key="10">
    <source>
        <dbReference type="ARBA" id="ARBA00022553"/>
    </source>
</evidence>
<evidence type="ECO:0000256" key="34">
    <source>
        <dbReference type="ARBA" id="ARBA00081900"/>
    </source>
</evidence>
<dbReference type="PANTHER" id="PTHR14074:SF16">
    <property type="entry name" value="ANTIVIRAL INNATE IMMUNE RESPONSE RECEPTOR RIG-I"/>
    <property type="match status" value="1"/>
</dbReference>
<dbReference type="GO" id="GO:0005524">
    <property type="term" value="F:ATP binding"/>
    <property type="evidence" value="ECO:0007669"/>
    <property type="project" value="UniProtKB-KW"/>
</dbReference>
<dbReference type="EC" id="3.6.4.13" evidence="5"/>
<dbReference type="InterPro" id="IPR021673">
    <property type="entry name" value="RLR_CTR"/>
</dbReference>
<dbReference type="Gene3D" id="2.170.150.30">
    <property type="entry name" value="RIG-I-like receptor, C-terminal regulatory domain"/>
    <property type="match status" value="1"/>
</dbReference>
<keyword evidence="10" id="KW-0597">Phosphoprotein</keyword>
<dbReference type="GO" id="GO:0003725">
    <property type="term" value="F:double-stranded RNA binding"/>
    <property type="evidence" value="ECO:0007669"/>
    <property type="project" value="Ensembl"/>
</dbReference>
<dbReference type="PROSITE" id="PS51194">
    <property type="entry name" value="HELICASE_CTER"/>
    <property type="match status" value="1"/>
</dbReference>
<dbReference type="GO" id="GO:0140374">
    <property type="term" value="P:antiviral innate immune response"/>
    <property type="evidence" value="ECO:0007669"/>
    <property type="project" value="Ensembl"/>
</dbReference>
<keyword evidence="20" id="KW-0391">Immunity</keyword>
<reference evidence="40" key="2">
    <citation type="submission" date="2025-08" db="UniProtKB">
        <authorList>
            <consortium name="Ensembl"/>
        </authorList>
    </citation>
    <scope>IDENTIFICATION</scope>
</reference>
<reference evidence="40" key="3">
    <citation type="submission" date="2025-09" db="UniProtKB">
        <authorList>
            <consortium name="Ensembl"/>
        </authorList>
    </citation>
    <scope>IDENTIFICATION</scope>
</reference>
<comment type="subcellular location">
    <subcellularLocation>
        <location evidence="2">Cell junction</location>
        <location evidence="2">Tight junction</location>
    </subcellularLocation>
    <subcellularLocation>
        <location evidence="3">Cell projection</location>
        <location evidence="3">Ruffle membrane</location>
    </subcellularLocation>
    <subcellularLocation>
        <location evidence="1">Cytoplasm</location>
        <location evidence="1">Cytoskeleton</location>
    </subcellularLocation>
</comment>
<dbReference type="PROSITE" id="PS51192">
    <property type="entry name" value="HELICASE_ATP_BIND_1"/>
    <property type="match status" value="1"/>
</dbReference>
<evidence type="ECO:0000256" key="15">
    <source>
        <dbReference type="ARBA" id="ARBA00022801"/>
    </source>
</evidence>
<dbReference type="InterPro" id="IPR027417">
    <property type="entry name" value="P-loop_NTPase"/>
</dbReference>
<dbReference type="GO" id="GO:0015629">
    <property type="term" value="C:actin cytoskeleton"/>
    <property type="evidence" value="ECO:0007669"/>
    <property type="project" value="Ensembl"/>
</dbReference>
<keyword evidence="17 35" id="KW-0862">Zinc</keyword>
<dbReference type="FunFam" id="2.170.150.30:FF:000001">
    <property type="entry name" value="Probable ATP-dependent RNA helicase DDX58"/>
    <property type="match status" value="1"/>
</dbReference>
<evidence type="ECO:0000259" key="38">
    <source>
        <dbReference type="PROSITE" id="PS51194"/>
    </source>
</evidence>
<dbReference type="CDD" id="cd18802">
    <property type="entry name" value="SF2_C_dicer"/>
    <property type="match status" value="1"/>
</dbReference>
<dbReference type="Proteomes" id="UP000694387">
    <property type="component" value="Chromosome 23"/>
</dbReference>
<evidence type="ECO:0000256" key="28">
    <source>
        <dbReference type="ARBA" id="ARBA00049390"/>
    </source>
</evidence>
<dbReference type="GO" id="GO:0032757">
    <property type="term" value="P:positive regulation of interleukin-8 production"/>
    <property type="evidence" value="ECO:0007669"/>
    <property type="project" value="Ensembl"/>
</dbReference>
<evidence type="ECO:0000256" key="8">
    <source>
        <dbReference type="ARBA" id="ARBA00022490"/>
    </source>
</evidence>
<keyword evidence="26" id="KW-0206">Cytoskeleton</keyword>
<evidence type="ECO:0000256" key="19">
    <source>
        <dbReference type="ARBA" id="ARBA00022843"/>
    </source>
</evidence>
<dbReference type="PROSITE" id="PS51789">
    <property type="entry name" value="RLR_CTR"/>
    <property type="match status" value="1"/>
</dbReference>
<dbReference type="GO" id="GO:0009597">
    <property type="term" value="P:detection of virus"/>
    <property type="evidence" value="ECO:0007669"/>
    <property type="project" value="Ensembl"/>
</dbReference>
<evidence type="ECO:0000256" key="27">
    <source>
        <dbReference type="ARBA" id="ARBA00023273"/>
    </source>
</evidence>
<keyword evidence="15" id="KW-0378">Hydrolase</keyword>
<keyword evidence="7" id="KW-1003">Cell membrane</keyword>
<dbReference type="GO" id="GO:0032755">
    <property type="term" value="P:positive regulation of interleukin-6 production"/>
    <property type="evidence" value="ECO:0007669"/>
    <property type="project" value="Ensembl"/>
</dbReference>
<evidence type="ECO:0000256" key="18">
    <source>
        <dbReference type="ARBA" id="ARBA00022840"/>
    </source>
</evidence>
<evidence type="ECO:0000256" key="9">
    <source>
        <dbReference type="ARBA" id="ARBA00022499"/>
    </source>
</evidence>
<keyword evidence="14" id="KW-0547">Nucleotide-binding</keyword>
<evidence type="ECO:0000259" key="37">
    <source>
        <dbReference type="PROSITE" id="PS51192"/>
    </source>
</evidence>
<evidence type="ECO:0000256" key="12">
    <source>
        <dbReference type="ARBA" id="ARBA00022723"/>
    </source>
</evidence>
<evidence type="ECO:0000256" key="13">
    <source>
        <dbReference type="ARBA" id="ARBA00022737"/>
    </source>
</evidence>
<dbReference type="GO" id="GO:0005829">
    <property type="term" value="C:cytosol"/>
    <property type="evidence" value="ECO:0007669"/>
    <property type="project" value="UniProtKB-ARBA"/>
</dbReference>
<keyword evidence="25" id="KW-0472">Membrane</keyword>
<dbReference type="InterPro" id="IPR001650">
    <property type="entry name" value="Helicase_C-like"/>
</dbReference>
<evidence type="ECO:0000256" key="22">
    <source>
        <dbReference type="ARBA" id="ARBA00022949"/>
    </source>
</evidence>
<dbReference type="AlphaFoldDB" id="A0A8C4L3F4"/>
<dbReference type="SMART" id="SM00487">
    <property type="entry name" value="DEXDc"/>
    <property type="match status" value="1"/>
</dbReference>
<feature type="binding site" evidence="35">
    <location>
        <position position="906"/>
    </location>
    <ligand>
        <name>Zn(2+)</name>
        <dbReference type="ChEBI" id="CHEBI:29105"/>
    </ligand>
</feature>
<evidence type="ECO:0000256" key="2">
    <source>
        <dbReference type="ARBA" id="ARBA00004435"/>
    </source>
</evidence>
<evidence type="ECO:0000256" key="11">
    <source>
        <dbReference type="ARBA" id="ARBA00022588"/>
    </source>
</evidence>
<dbReference type="Gene3D" id="1.10.533.10">
    <property type="entry name" value="Death Domain, Fas"/>
    <property type="match status" value="2"/>
</dbReference>
<dbReference type="InterPro" id="IPR038557">
    <property type="entry name" value="RLR_C_sf"/>
</dbReference>
<keyword evidence="24" id="KW-0051">Antiviral defense</keyword>
<evidence type="ECO:0000256" key="33">
    <source>
        <dbReference type="ARBA" id="ARBA00078832"/>
    </source>
</evidence>
<feature type="binding site" evidence="35">
    <location>
        <position position="960"/>
    </location>
    <ligand>
        <name>Zn(2+)</name>
        <dbReference type="ChEBI" id="CHEBI:29105"/>
    </ligand>
</feature>
<dbReference type="GO" id="GO:0002735">
    <property type="term" value="P:positive regulation of myeloid dendritic cell cytokine production"/>
    <property type="evidence" value="ECO:0007669"/>
    <property type="project" value="Ensembl"/>
</dbReference>
<keyword evidence="18" id="KW-0067">ATP-binding</keyword>
<keyword evidence="21" id="KW-0694">RNA-binding</keyword>
<evidence type="ECO:0000256" key="24">
    <source>
        <dbReference type="ARBA" id="ARBA00023118"/>
    </source>
</evidence>
<dbReference type="InterPro" id="IPR051363">
    <property type="entry name" value="RLR_Helicase"/>
</dbReference>
<dbReference type="GO" id="GO:0016887">
    <property type="term" value="F:ATP hydrolysis activity"/>
    <property type="evidence" value="ECO:0007669"/>
    <property type="project" value="Ensembl"/>
</dbReference>
<evidence type="ECO:0000256" key="20">
    <source>
        <dbReference type="ARBA" id="ARBA00022859"/>
    </source>
</evidence>
<dbReference type="GO" id="GO:0032728">
    <property type="term" value="P:positive regulation of interferon-beta production"/>
    <property type="evidence" value="ECO:0007669"/>
    <property type="project" value="Ensembl"/>
</dbReference>
<comment type="catalytic activity">
    <reaction evidence="28">
        <text>ATP + H2O = ADP + phosphate + H(+)</text>
        <dbReference type="Rhea" id="RHEA:13065"/>
        <dbReference type="ChEBI" id="CHEBI:15377"/>
        <dbReference type="ChEBI" id="CHEBI:15378"/>
        <dbReference type="ChEBI" id="CHEBI:30616"/>
        <dbReference type="ChEBI" id="CHEBI:43474"/>
        <dbReference type="ChEBI" id="CHEBI:456216"/>
        <dbReference type="EC" id="3.6.4.13"/>
    </reaction>
    <physiologicalReaction direction="left-to-right" evidence="28">
        <dbReference type="Rhea" id="RHEA:13066"/>
    </physiologicalReaction>
</comment>
<dbReference type="SMART" id="SM00490">
    <property type="entry name" value="HELICc"/>
    <property type="match status" value="1"/>
</dbReference>
<dbReference type="GO" id="GO:0010467">
    <property type="term" value="P:gene expression"/>
    <property type="evidence" value="ECO:0007669"/>
    <property type="project" value="Ensembl"/>
</dbReference>
<dbReference type="PANTHER" id="PTHR14074">
    <property type="entry name" value="HELICASE WITH DEATH DOMAIN-RELATED"/>
    <property type="match status" value="1"/>
</dbReference>
<dbReference type="CDD" id="cd08817">
    <property type="entry name" value="CARD_RIG-I_r2"/>
    <property type="match status" value="1"/>
</dbReference>
<dbReference type="SUPFAM" id="SSF52540">
    <property type="entry name" value="P-loop containing nucleoside triphosphate hydrolases"/>
    <property type="match status" value="2"/>
</dbReference>
<evidence type="ECO:0000256" key="31">
    <source>
        <dbReference type="ARBA" id="ARBA00075549"/>
    </source>
</evidence>
<dbReference type="GO" id="GO:0045944">
    <property type="term" value="P:positive regulation of transcription by RNA polymerase II"/>
    <property type="evidence" value="ECO:0007669"/>
    <property type="project" value="Ensembl"/>
</dbReference>
<keyword evidence="19" id="KW-0832">Ubl conjugation</keyword>
<reference evidence="40 41" key="1">
    <citation type="journal article" date="2020" name="Nat. Commun.">
        <title>Donkey genomes provide new insights into domestication and selection for coat color.</title>
        <authorList>
            <person name="Wang"/>
            <person name="C."/>
            <person name="Li"/>
            <person name="H."/>
            <person name="Guo"/>
            <person name="Y."/>
            <person name="Huang"/>
            <person name="J."/>
            <person name="Sun"/>
            <person name="Y."/>
            <person name="Min"/>
            <person name="J."/>
            <person name="Wang"/>
            <person name="J."/>
            <person name="Fang"/>
            <person name="X."/>
            <person name="Zhao"/>
            <person name="Z."/>
            <person name="Wang"/>
            <person name="S."/>
            <person name="Zhang"/>
            <person name="Y."/>
            <person name="Liu"/>
            <person name="Q."/>
            <person name="Jiang"/>
            <person name="Q."/>
            <person name="Wang"/>
            <person name="X."/>
            <person name="Guo"/>
            <person name="Y."/>
            <person name="Yang"/>
            <person name="C."/>
            <person name="Wang"/>
            <person name="Y."/>
            <person name="Tian"/>
            <person name="F."/>
            <person name="Zhuang"/>
            <person name="G."/>
            <person name="Fan"/>
            <person name="Y."/>
            <person name="Gao"/>
            <person name="Q."/>
            <person name="Li"/>
            <person name="Y."/>
            <person name="Ju"/>
            <person name="Z."/>
            <person name="Li"/>
            <person name="J."/>
            <person name="Li"/>
            <person name="R."/>
            <person name="Hou"/>
            <person name="M."/>
            <person name="Yang"/>
            <person name="G."/>
            <person name="Liu"/>
            <person name="G."/>
            <person name="Liu"/>
            <person name="W."/>
            <person name="Guo"/>
            <person name="J."/>
            <person name="Pan"/>
            <person name="S."/>
            <person name="Fan"/>
            <person name="G."/>
            <person name="Zhang"/>
            <person name="W."/>
            <person name="Zhang"/>
            <person name="R."/>
            <person name="Yu"/>
            <person name="J."/>
            <person name="Zhang"/>
            <person name="X."/>
            <person name="Yin"/>
            <person name="Q."/>
            <person name="Ji"/>
            <person name="C."/>
            <person name="Jin"/>
            <person name="Y."/>
            <person name="Yue"/>
            <person name="G."/>
            <person name="Liu"/>
            <person name="M."/>
            <person name="Xu"/>
            <person name="J."/>
            <person name="Liu"/>
            <person name="S."/>
            <person name="Jordana"/>
            <person name="J."/>
            <person name="Noce"/>
            <person name="A."/>
            <person name="Amills"/>
            <person name="M."/>
            <person name="Wu"/>
            <person name="D.D."/>
            <person name="Li"/>
            <person name="S."/>
            <person name="Zhou"/>
            <person name="X. and Zhong"/>
            <person name="J."/>
        </authorList>
    </citation>
    <scope>NUCLEOTIDE SEQUENCE [LARGE SCALE GENOMIC DNA]</scope>
</reference>
<comment type="similarity">
    <text evidence="4">Belongs to the helicase family. RLR subfamily.</text>
</comment>
<evidence type="ECO:0000256" key="30">
    <source>
        <dbReference type="ARBA" id="ARBA00075180"/>
    </source>
</evidence>
<dbReference type="GO" id="GO:0071360">
    <property type="term" value="P:cellular response to exogenous dsRNA"/>
    <property type="evidence" value="ECO:0007669"/>
    <property type="project" value="Ensembl"/>
</dbReference>
<evidence type="ECO:0000256" key="5">
    <source>
        <dbReference type="ARBA" id="ARBA00012552"/>
    </source>
</evidence>
<dbReference type="Pfam" id="PF00270">
    <property type="entry name" value="DEAD"/>
    <property type="match status" value="1"/>
</dbReference>
<protein>
    <recommendedName>
        <fullName evidence="29">Antiviral innate immune response receptor RIG-I</fullName>
        <ecNumber evidence="5">3.6.4.13</ecNumber>
    </recommendedName>
    <alternativeName>
        <fullName evidence="30">ATP-dependent RNA helicase DDX58</fullName>
    </alternativeName>
    <alternativeName>
        <fullName evidence="31">DEAD box protein 58</fullName>
    </alternativeName>
    <alternativeName>
        <fullName evidence="33">RIG-I-like receptor 1</fullName>
    </alternativeName>
    <alternativeName>
        <fullName evidence="34">Retinoic acid-inducible gene 1 protein</fullName>
    </alternativeName>
    <alternativeName>
        <fullName evidence="32">Retinoic acid-inducible gene I protein</fullName>
    </alternativeName>
</protein>
<keyword evidence="11" id="KW-0399">Innate immunity</keyword>
<evidence type="ECO:0000256" key="21">
    <source>
        <dbReference type="ARBA" id="ARBA00022884"/>
    </source>
</evidence>
<dbReference type="CDD" id="cd15805">
    <property type="entry name" value="RIG-I_C"/>
    <property type="match status" value="1"/>
</dbReference>
<dbReference type="InterPro" id="IPR042145">
    <property type="entry name" value="CARD_RIG-I_r2"/>
</dbReference>
<dbReference type="InterPro" id="IPR011545">
    <property type="entry name" value="DEAD/DEAH_box_helicase_dom"/>
</dbReference>
<evidence type="ECO:0000256" key="32">
    <source>
        <dbReference type="ARBA" id="ARBA00077844"/>
    </source>
</evidence>
<feature type="domain" description="Helicase ATP-binding" evidence="37">
    <location>
        <begin position="342"/>
        <end position="521"/>
    </location>
</feature>
<accession>A0A8C4L3F4</accession>